<protein>
    <submittedName>
        <fullName evidence="1">Uncharacterized protein</fullName>
    </submittedName>
</protein>
<gene>
    <name evidence="1" type="ORF">RTLFYP15_00329</name>
</gene>
<accession>A0A6N2YA84</accession>
<reference evidence="1" key="1">
    <citation type="submission" date="2019-11" db="EMBL/GenBank/DDBJ databases">
        <authorList>
            <person name="Feng L."/>
        </authorList>
    </citation>
    <scope>NUCLEOTIDE SEQUENCE</scope>
    <source>
        <strain evidence="1">RtorquesLFYP15</strain>
    </source>
</reference>
<name>A0A6N2YA84_9FIRM</name>
<proteinExistence type="predicted"/>
<dbReference type="EMBL" id="CACRUQ010000002">
    <property type="protein sequence ID" value="VYT63645.1"/>
    <property type="molecule type" value="Genomic_DNA"/>
</dbReference>
<evidence type="ECO:0000313" key="1">
    <source>
        <dbReference type="EMBL" id="VYT63645.1"/>
    </source>
</evidence>
<sequence length="57" mass="6777">MNAVKTNVRSTSFWGKYILNTTGNLIERKLSEEKEEKERRIHLAKLYEMVDDYVEQA</sequence>
<dbReference type="AlphaFoldDB" id="A0A6N2YA84"/>
<organism evidence="1">
    <name type="scientific">[Ruminococcus] torques</name>
    <dbReference type="NCBI Taxonomy" id="33039"/>
    <lineage>
        <taxon>Bacteria</taxon>
        <taxon>Bacillati</taxon>
        <taxon>Bacillota</taxon>
        <taxon>Clostridia</taxon>
        <taxon>Lachnospirales</taxon>
        <taxon>Lachnospiraceae</taxon>
        <taxon>Mediterraneibacter</taxon>
    </lineage>
</organism>
<dbReference type="RefSeq" id="WP_227165492.1">
    <property type="nucleotide sequence ID" value="NZ_CACRUQ010000002.1"/>
</dbReference>